<accession>A0A5C6BLG0</accession>
<evidence type="ECO:0000313" key="1">
    <source>
        <dbReference type="EMBL" id="TWU12507.1"/>
    </source>
</evidence>
<sequence length="120" mass="13337">MTVRHSFPPKVGISDELALFESLVPKLCLGTQFLEALLRVTMEKQAILSDKPLMAPGGLPGALSKHAPRCFDSPGIEIIGIEERRIQQLFNIGLQPVKLLSRRHCFVMILITIDVTAKKF</sequence>
<keyword evidence="2" id="KW-1185">Reference proteome</keyword>
<dbReference type="EMBL" id="SJPP01000001">
    <property type="protein sequence ID" value="TWU12507.1"/>
    <property type="molecule type" value="Genomic_DNA"/>
</dbReference>
<dbReference type="Proteomes" id="UP000320735">
    <property type="component" value="Unassembled WGS sequence"/>
</dbReference>
<name>A0A5C6BLG0_9PLAN</name>
<comment type="caution">
    <text evidence="1">The sequence shown here is derived from an EMBL/GenBank/DDBJ whole genome shotgun (WGS) entry which is preliminary data.</text>
</comment>
<reference evidence="1 2" key="1">
    <citation type="submission" date="2019-02" db="EMBL/GenBank/DDBJ databases">
        <title>Deep-cultivation of Planctomycetes and their phenomic and genomic characterization uncovers novel biology.</title>
        <authorList>
            <person name="Wiegand S."/>
            <person name="Jogler M."/>
            <person name="Boedeker C."/>
            <person name="Pinto D."/>
            <person name="Vollmers J."/>
            <person name="Rivas-Marin E."/>
            <person name="Kohn T."/>
            <person name="Peeters S.H."/>
            <person name="Heuer A."/>
            <person name="Rast P."/>
            <person name="Oberbeckmann S."/>
            <person name="Bunk B."/>
            <person name="Jeske O."/>
            <person name="Meyerdierks A."/>
            <person name="Storesund J.E."/>
            <person name="Kallscheuer N."/>
            <person name="Luecker S."/>
            <person name="Lage O.M."/>
            <person name="Pohl T."/>
            <person name="Merkel B.J."/>
            <person name="Hornburger P."/>
            <person name="Mueller R.-W."/>
            <person name="Bruemmer F."/>
            <person name="Labrenz M."/>
            <person name="Spormann A.M."/>
            <person name="Op Den Camp H."/>
            <person name="Overmann J."/>
            <person name="Amann R."/>
            <person name="Jetten M.S.M."/>
            <person name="Mascher T."/>
            <person name="Medema M.H."/>
            <person name="Devos D.P."/>
            <person name="Kaster A.-K."/>
            <person name="Ovreas L."/>
            <person name="Rohde M."/>
            <person name="Galperin M.Y."/>
            <person name="Jogler C."/>
        </authorList>
    </citation>
    <scope>NUCLEOTIDE SEQUENCE [LARGE SCALE GENOMIC DNA]</scope>
    <source>
        <strain evidence="1 2">CA54</strain>
    </source>
</reference>
<dbReference type="AlphaFoldDB" id="A0A5C6BLG0"/>
<organism evidence="1 2">
    <name type="scientific">Symmachiella macrocystis</name>
    <dbReference type="NCBI Taxonomy" id="2527985"/>
    <lineage>
        <taxon>Bacteria</taxon>
        <taxon>Pseudomonadati</taxon>
        <taxon>Planctomycetota</taxon>
        <taxon>Planctomycetia</taxon>
        <taxon>Planctomycetales</taxon>
        <taxon>Planctomycetaceae</taxon>
        <taxon>Symmachiella</taxon>
    </lineage>
</organism>
<protein>
    <submittedName>
        <fullName evidence="1">Uncharacterized protein</fullName>
    </submittedName>
</protein>
<gene>
    <name evidence="1" type="ORF">CA54_13310</name>
</gene>
<evidence type="ECO:0000313" key="2">
    <source>
        <dbReference type="Proteomes" id="UP000320735"/>
    </source>
</evidence>
<proteinExistence type="predicted"/>